<dbReference type="PROSITE" id="PS00109">
    <property type="entry name" value="PROTEIN_KINASE_TYR"/>
    <property type="match status" value="1"/>
</dbReference>
<dbReference type="EMBL" id="CP023702">
    <property type="protein sequence ID" value="QEU71594.1"/>
    <property type="molecule type" value="Genomic_DNA"/>
</dbReference>
<evidence type="ECO:0000313" key="3">
    <source>
        <dbReference type="Proteomes" id="UP000326178"/>
    </source>
</evidence>
<dbReference type="RefSeq" id="WP_150486962.1">
    <property type="nucleotide sequence ID" value="NZ_BMUV01000014.1"/>
</dbReference>
<dbReference type="OrthoDB" id="2570531at2"/>
<dbReference type="InterPro" id="IPR008266">
    <property type="entry name" value="Tyr_kinase_AS"/>
</dbReference>
<evidence type="ECO:0000259" key="1">
    <source>
        <dbReference type="Pfam" id="PF01636"/>
    </source>
</evidence>
<accession>A0A5J6F7G9</accession>
<dbReference type="InterPro" id="IPR011009">
    <property type="entry name" value="Kinase-like_dom_sf"/>
</dbReference>
<dbReference type="GO" id="GO:0004672">
    <property type="term" value="F:protein kinase activity"/>
    <property type="evidence" value="ECO:0007669"/>
    <property type="project" value="InterPro"/>
</dbReference>
<keyword evidence="2" id="KW-0808">Transferase</keyword>
<dbReference type="SUPFAM" id="SSF56112">
    <property type="entry name" value="Protein kinase-like (PK-like)"/>
    <property type="match status" value="1"/>
</dbReference>
<protein>
    <submittedName>
        <fullName evidence="2">Aminoglycoside phosphotransferase family protein</fullName>
    </submittedName>
</protein>
<dbReference type="Gene3D" id="3.30.200.20">
    <property type="entry name" value="Phosphorylase Kinase, domain 1"/>
    <property type="match status" value="1"/>
</dbReference>
<keyword evidence="3" id="KW-1185">Reference proteome</keyword>
<dbReference type="InterPro" id="IPR002575">
    <property type="entry name" value="Aminoglycoside_PTrfase"/>
</dbReference>
<dbReference type="AlphaFoldDB" id="A0A5J6F7G9"/>
<dbReference type="Proteomes" id="UP000326178">
    <property type="component" value="Chromosome"/>
</dbReference>
<feature type="domain" description="Aminoglycoside phosphotransferase" evidence="1">
    <location>
        <begin position="62"/>
        <end position="274"/>
    </location>
</feature>
<evidence type="ECO:0000313" key="2">
    <source>
        <dbReference type="EMBL" id="QEU71594.1"/>
    </source>
</evidence>
<dbReference type="Pfam" id="PF01636">
    <property type="entry name" value="APH"/>
    <property type="match status" value="1"/>
</dbReference>
<dbReference type="KEGG" id="snk:CP967_06105"/>
<sequence length="328" mass="35024">MRRRASTKTPGAPAAASARLDWSALPSGVRGQVEASLGSPVEDAVTQAGGFSPGAAARLRLADGRRVFVKAAGPEPNPGTPALHRAEAGITAALPAAAPVPELLMALDLDGWAVLVFEDVDGRMPAQPWQPDELRRVLAATAELSVLLDPSPVGVPTVAERFGEEFRGWRLLAGACAKGADDPARLDPWARRNLGRLADREAAWSTAAAGSALIHGDLRADNVLLTDDRVVFVDWPWAAIGAPWFDIVLMGPSVIMQDTPDAMRFLDQHLHAHAADPDDVTSVLIALAGYFLHQSVQAPPPGLPTVRGFQRAQGEAALNWVRERTRWR</sequence>
<proteinExistence type="predicted"/>
<gene>
    <name evidence="2" type="ORF">CP967_06105</name>
</gene>
<dbReference type="Gene3D" id="3.90.1200.10">
    <property type="match status" value="1"/>
</dbReference>
<name>A0A5J6F7G9_9ACTN</name>
<organism evidence="2 3">
    <name type="scientific">Streptomyces nitrosporeus</name>
    <dbReference type="NCBI Taxonomy" id="28894"/>
    <lineage>
        <taxon>Bacteria</taxon>
        <taxon>Bacillati</taxon>
        <taxon>Actinomycetota</taxon>
        <taxon>Actinomycetes</taxon>
        <taxon>Kitasatosporales</taxon>
        <taxon>Streptomycetaceae</taxon>
        <taxon>Streptomyces</taxon>
    </lineage>
</organism>
<reference evidence="2 3" key="1">
    <citation type="submission" date="2017-09" db="EMBL/GenBank/DDBJ databases">
        <authorList>
            <person name="Lee N."/>
            <person name="Cho B.-K."/>
        </authorList>
    </citation>
    <scope>NUCLEOTIDE SEQUENCE [LARGE SCALE GENOMIC DNA]</scope>
    <source>
        <strain evidence="2 3">ATCC 12769</strain>
    </source>
</reference>